<feature type="region of interest" description="Disordered" evidence="1">
    <location>
        <begin position="170"/>
        <end position="207"/>
    </location>
</feature>
<sequence>MSSMAWNQVWQLVDFPPRPKSIGNKWVLKVKRKVDVSKVRLMAKGYTQREGIDILPDGICKGLNRTCTAESEDASMVVLEGKTFLFRDFIFLSPSLLQLLDTIIAPNSPKACRGRNLGWWLTFQDVNGLDVSGPGKIDGRGIAGVSGRHLLAGSCLCFQSAVNGQTLEGNKRSEDLPFVPPTANLDPQRWNPHKSAREKPGLSPCHS</sequence>
<organism evidence="3 4">
    <name type="scientific">Camellia sinensis</name>
    <name type="common">Tea plant</name>
    <name type="synonym">Thea sinensis</name>
    <dbReference type="NCBI Taxonomy" id="4442"/>
    <lineage>
        <taxon>Eukaryota</taxon>
        <taxon>Viridiplantae</taxon>
        <taxon>Streptophyta</taxon>
        <taxon>Embryophyta</taxon>
        <taxon>Tracheophyta</taxon>
        <taxon>Spermatophyta</taxon>
        <taxon>Magnoliopsida</taxon>
        <taxon>eudicotyledons</taxon>
        <taxon>Gunneridae</taxon>
        <taxon>Pentapetalae</taxon>
        <taxon>asterids</taxon>
        <taxon>Ericales</taxon>
        <taxon>Theaceae</taxon>
        <taxon>Camellia</taxon>
    </lineage>
</organism>
<dbReference type="Pfam" id="PF07727">
    <property type="entry name" value="RVT_2"/>
    <property type="match status" value="1"/>
</dbReference>
<dbReference type="InterPro" id="IPR013103">
    <property type="entry name" value="RVT_2"/>
</dbReference>
<comment type="caution">
    <text evidence="3">The sequence shown here is derived from an EMBL/GenBank/DDBJ whole genome shotgun (WGS) entry which is preliminary data.</text>
</comment>
<accession>A0A7J7FX83</accession>
<reference evidence="3 4" key="2">
    <citation type="submission" date="2020-07" db="EMBL/GenBank/DDBJ databases">
        <title>Genome assembly of wild tea tree DASZ reveals pedigree and selection history of tea varieties.</title>
        <authorList>
            <person name="Zhang W."/>
        </authorList>
    </citation>
    <scope>NUCLEOTIDE SEQUENCE [LARGE SCALE GENOMIC DNA]</scope>
    <source>
        <strain evidence="4">cv. G240</strain>
        <tissue evidence="3">Leaf</tissue>
    </source>
</reference>
<dbReference type="Proteomes" id="UP000593564">
    <property type="component" value="Unassembled WGS sequence"/>
</dbReference>
<proteinExistence type="predicted"/>
<gene>
    <name evidence="3" type="ORF">HYC85_029126</name>
</gene>
<dbReference type="InterPro" id="IPR011050">
    <property type="entry name" value="Pectin_lyase_fold/virulence"/>
</dbReference>
<dbReference type="AlphaFoldDB" id="A0A7J7FX83"/>
<dbReference type="SUPFAM" id="SSF51126">
    <property type="entry name" value="Pectin lyase-like"/>
    <property type="match status" value="1"/>
</dbReference>
<keyword evidence="4" id="KW-1185">Reference proteome</keyword>
<feature type="domain" description="Reverse transcriptase Ty1/copia-type" evidence="2">
    <location>
        <begin position="7"/>
        <end position="54"/>
    </location>
</feature>
<dbReference type="InterPro" id="IPR012334">
    <property type="entry name" value="Pectin_lyas_fold"/>
</dbReference>
<evidence type="ECO:0000313" key="3">
    <source>
        <dbReference type="EMBL" id="KAF5932955.1"/>
    </source>
</evidence>
<dbReference type="Gene3D" id="2.160.20.10">
    <property type="entry name" value="Single-stranded right-handed beta-helix, Pectin lyase-like"/>
    <property type="match status" value="1"/>
</dbReference>
<reference evidence="4" key="1">
    <citation type="journal article" date="2020" name="Nat. Commun.">
        <title>Genome assembly of wild tea tree DASZ reveals pedigree and selection history of tea varieties.</title>
        <authorList>
            <person name="Zhang W."/>
            <person name="Zhang Y."/>
            <person name="Qiu H."/>
            <person name="Guo Y."/>
            <person name="Wan H."/>
            <person name="Zhang X."/>
            <person name="Scossa F."/>
            <person name="Alseekh S."/>
            <person name="Zhang Q."/>
            <person name="Wang P."/>
            <person name="Xu L."/>
            <person name="Schmidt M.H."/>
            <person name="Jia X."/>
            <person name="Li D."/>
            <person name="Zhu A."/>
            <person name="Guo F."/>
            <person name="Chen W."/>
            <person name="Ni D."/>
            <person name="Usadel B."/>
            <person name="Fernie A.R."/>
            <person name="Wen W."/>
        </authorList>
    </citation>
    <scope>NUCLEOTIDE SEQUENCE [LARGE SCALE GENOMIC DNA]</scope>
    <source>
        <strain evidence="4">cv. G240</strain>
    </source>
</reference>
<protein>
    <recommendedName>
        <fullName evidence="2">Reverse transcriptase Ty1/copia-type domain-containing protein</fullName>
    </recommendedName>
</protein>
<name>A0A7J7FX83_CAMSI</name>
<evidence type="ECO:0000256" key="1">
    <source>
        <dbReference type="SAM" id="MobiDB-lite"/>
    </source>
</evidence>
<evidence type="ECO:0000259" key="2">
    <source>
        <dbReference type="Pfam" id="PF07727"/>
    </source>
</evidence>
<evidence type="ECO:0000313" key="4">
    <source>
        <dbReference type="Proteomes" id="UP000593564"/>
    </source>
</evidence>
<dbReference type="EMBL" id="JACBKZ010000014">
    <property type="protein sequence ID" value="KAF5932955.1"/>
    <property type="molecule type" value="Genomic_DNA"/>
</dbReference>